<accession>A0A6A6G2P7</accession>
<dbReference type="AlphaFoldDB" id="A0A6A6G2P7"/>
<proteinExistence type="predicted"/>
<dbReference type="OrthoDB" id="10268441at2759"/>
<keyword evidence="2" id="KW-1185">Reference proteome</keyword>
<evidence type="ECO:0000313" key="1">
    <source>
        <dbReference type="EMBL" id="KAF2219839.1"/>
    </source>
</evidence>
<dbReference type="EMBL" id="ML992514">
    <property type="protein sequence ID" value="KAF2219839.1"/>
    <property type="molecule type" value="Genomic_DNA"/>
</dbReference>
<name>A0A6A6G2P7_9PEZI</name>
<gene>
    <name evidence="1" type="ORF">BDZ85DRAFT_267703</name>
</gene>
<sequence>MPRSWRWVIDTRDQWKRLMSSGNNGPSICECTYDLGDDLAHAKASVGSGIAVPLAA</sequence>
<protein>
    <submittedName>
        <fullName evidence="1">Uncharacterized protein</fullName>
    </submittedName>
</protein>
<dbReference type="Proteomes" id="UP000799538">
    <property type="component" value="Unassembled WGS sequence"/>
</dbReference>
<reference evidence="2" key="1">
    <citation type="journal article" date="2020" name="Stud. Mycol.">
        <title>101 Dothideomycetes genomes: A test case for predicting lifestyles and emergence of pathogens.</title>
        <authorList>
            <person name="Haridas S."/>
            <person name="Albert R."/>
            <person name="Binder M."/>
            <person name="Bloem J."/>
            <person name="LaButti K."/>
            <person name="Salamov A."/>
            <person name="Andreopoulos B."/>
            <person name="Baker S."/>
            <person name="Barry K."/>
            <person name="Bills G."/>
            <person name="Bluhm B."/>
            <person name="Cannon C."/>
            <person name="Castanera R."/>
            <person name="Culley D."/>
            <person name="Daum C."/>
            <person name="Ezra D."/>
            <person name="Gonzalez J."/>
            <person name="Henrissat B."/>
            <person name="Kuo A."/>
            <person name="Liang C."/>
            <person name="Lipzen A."/>
            <person name="Lutzoni F."/>
            <person name="Magnuson J."/>
            <person name="Mondo S."/>
            <person name="Nolan M."/>
            <person name="Ohm R."/>
            <person name="Pangilinan J."/>
            <person name="Park H.-J."/>
            <person name="Ramirez L."/>
            <person name="Alfaro M."/>
            <person name="Sun H."/>
            <person name="Tritt A."/>
            <person name="Yoshinaga Y."/>
            <person name="Zwiers L.-H."/>
            <person name="Turgeon B."/>
            <person name="Goodwin S."/>
            <person name="Spatafora J."/>
            <person name="Crous P."/>
            <person name="Grigoriev I."/>
        </authorList>
    </citation>
    <scope>NUCLEOTIDE SEQUENCE [LARGE SCALE GENOMIC DNA]</scope>
    <source>
        <strain evidence="2">CECT 20119</strain>
    </source>
</reference>
<organism evidence="1 2">
    <name type="scientific">Elsinoe ampelina</name>
    <dbReference type="NCBI Taxonomy" id="302913"/>
    <lineage>
        <taxon>Eukaryota</taxon>
        <taxon>Fungi</taxon>
        <taxon>Dikarya</taxon>
        <taxon>Ascomycota</taxon>
        <taxon>Pezizomycotina</taxon>
        <taxon>Dothideomycetes</taxon>
        <taxon>Dothideomycetidae</taxon>
        <taxon>Myriangiales</taxon>
        <taxon>Elsinoaceae</taxon>
        <taxon>Elsinoe</taxon>
    </lineage>
</organism>
<evidence type="ECO:0000313" key="2">
    <source>
        <dbReference type="Proteomes" id="UP000799538"/>
    </source>
</evidence>